<evidence type="ECO:0000313" key="4">
    <source>
        <dbReference type="EnsemblPlants" id="QL01p027611:mrna:CDS:1"/>
    </source>
</evidence>
<name>A0A7N2QXN1_QUELO</name>
<dbReference type="EnsemblPlants" id="QL01p027611:mrna">
    <property type="protein sequence ID" value="QL01p027611:mrna:CDS:1"/>
    <property type="gene ID" value="QL01p027611"/>
</dbReference>
<dbReference type="InParanoid" id="A0A7N2QXN1"/>
<dbReference type="PANTHER" id="PTHR31286:SF178">
    <property type="entry name" value="DUF4283 DOMAIN-CONTAINING PROTEIN"/>
    <property type="match status" value="1"/>
</dbReference>
<dbReference type="Pfam" id="PF14111">
    <property type="entry name" value="DUF4283"/>
    <property type="match status" value="1"/>
</dbReference>
<dbReference type="Proteomes" id="UP000594261">
    <property type="component" value="Chromosome 1"/>
</dbReference>
<feature type="domain" description="Zinc knuckle CX2CX4HX4C" evidence="3">
    <location>
        <begin position="174"/>
        <end position="216"/>
    </location>
</feature>
<evidence type="ECO:0000256" key="1">
    <source>
        <dbReference type="SAM" id="MobiDB-lite"/>
    </source>
</evidence>
<dbReference type="Pfam" id="PF14392">
    <property type="entry name" value="zf-CCHC_4"/>
    <property type="match status" value="1"/>
</dbReference>
<feature type="region of interest" description="Disordered" evidence="1">
    <location>
        <begin position="237"/>
        <end position="264"/>
    </location>
</feature>
<proteinExistence type="predicted"/>
<keyword evidence="5" id="KW-1185">Reference proteome</keyword>
<organism evidence="4 5">
    <name type="scientific">Quercus lobata</name>
    <name type="common">Valley oak</name>
    <dbReference type="NCBI Taxonomy" id="97700"/>
    <lineage>
        <taxon>Eukaryota</taxon>
        <taxon>Viridiplantae</taxon>
        <taxon>Streptophyta</taxon>
        <taxon>Embryophyta</taxon>
        <taxon>Tracheophyta</taxon>
        <taxon>Spermatophyta</taxon>
        <taxon>Magnoliopsida</taxon>
        <taxon>eudicotyledons</taxon>
        <taxon>Gunneridae</taxon>
        <taxon>Pentapetalae</taxon>
        <taxon>rosids</taxon>
        <taxon>fabids</taxon>
        <taxon>Fagales</taxon>
        <taxon>Fagaceae</taxon>
        <taxon>Quercus</taxon>
    </lineage>
</organism>
<protein>
    <recommendedName>
        <fullName evidence="6">DUF4283 domain-containing protein</fullName>
    </recommendedName>
</protein>
<dbReference type="Gramene" id="QL01p027611:mrna">
    <property type="protein sequence ID" value="QL01p027611:mrna:CDS:1"/>
    <property type="gene ID" value="QL01p027611"/>
</dbReference>
<dbReference type="AlphaFoldDB" id="A0A7N2QXN1"/>
<accession>A0A7N2QXN1</accession>
<evidence type="ECO:0008006" key="6">
    <source>
        <dbReference type="Google" id="ProtNLM"/>
    </source>
</evidence>
<evidence type="ECO:0000259" key="3">
    <source>
        <dbReference type="Pfam" id="PF14392"/>
    </source>
</evidence>
<feature type="region of interest" description="Disordered" evidence="1">
    <location>
        <begin position="288"/>
        <end position="321"/>
    </location>
</feature>
<dbReference type="EMBL" id="LRBV02000001">
    <property type="status" value="NOT_ANNOTATED_CDS"/>
    <property type="molecule type" value="Genomic_DNA"/>
</dbReference>
<dbReference type="InterPro" id="IPR025836">
    <property type="entry name" value="Zn_knuckle_CX2CX4HX4C"/>
</dbReference>
<dbReference type="InterPro" id="IPR040256">
    <property type="entry name" value="At4g02000-like"/>
</dbReference>
<reference evidence="4" key="2">
    <citation type="submission" date="2021-01" db="UniProtKB">
        <authorList>
            <consortium name="EnsemblPlants"/>
        </authorList>
    </citation>
    <scope>IDENTIFICATION</scope>
</reference>
<dbReference type="InterPro" id="IPR025558">
    <property type="entry name" value="DUF4283"/>
</dbReference>
<evidence type="ECO:0000313" key="5">
    <source>
        <dbReference type="Proteomes" id="UP000594261"/>
    </source>
</evidence>
<sequence length="321" mass="36453">MLYSSLTWFKQSLKAYNISISTTSKSELLEKCALSLFGRLLADRNQNLRALKSTLKSAWKLGSDLRIVDVGKNIFQFKFNSKYQMEWVERNGPWNFDNNLLLMCRWKKGLSVTNISFTHSPFWVQVWGLLFENMSEEVGRDLGNRLGKYIETDKRSWLSKQAKFMRVRVDLPIDRPLRRGGNIVNPKGEKFWVTFKYERLPTFCFLCGILGHDEKHYSGKSSTFEAHRQYEDWLRANGGSKMGSEKLKTSNSSGFEDHREGGSIDWQTPLASVSMDTEVEPTGFPMSIQNAALPKNAQPGHEGVSDTPSVKASASNPTKGG</sequence>
<evidence type="ECO:0000259" key="2">
    <source>
        <dbReference type="Pfam" id="PF14111"/>
    </source>
</evidence>
<feature type="compositionally biased region" description="Polar residues" evidence="1">
    <location>
        <begin position="306"/>
        <end position="321"/>
    </location>
</feature>
<dbReference type="OMA" id="NHEVMAS"/>
<feature type="domain" description="DUF4283" evidence="2">
    <location>
        <begin position="30"/>
        <end position="112"/>
    </location>
</feature>
<dbReference type="PANTHER" id="PTHR31286">
    <property type="entry name" value="GLYCINE-RICH CELL WALL STRUCTURAL PROTEIN 1.8-LIKE"/>
    <property type="match status" value="1"/>
</dbReference>
<reference evidence="4 5" key="1">
    <citation type="journal article" date="2016" name="G3 (Bethesda)">
        <title>First Draft Assembly and Annotation of the Genome of a California Endemic Oak Quercus lobata Nee (Fagaceae).</title>
        <authorList>
            <person name="Sork V.L."/>
            <person name="Fitz-Gibbon S.T."/>
            <person name="Puiu D."/>
            <person name="Crepeau M."/>
            <person name="Gugger P.F."/>
            <person name="Sherman R."/>
            <person name="Stevens K."/>
            <person name="Langley C.H."/>
            <person name="Pellegrini M."/>
            <person name="Salzberg S.L."/>
        </authorList>
    </citation>
    <scope>NUCLEOTIDE SEQUENCE [LARGE SCALE GENOMIC DNA]</scope>
    <source>
        <strain evidence="4 5">cv. SW786</strain>
    </source>
</reference>